<dbReference type="STRING" id="1905730.W5S_4489"/>
<dbReference type="KEGG" id="pec:W5S_4489"/>
<proteinExistence type="predicted"/>
<gene>
    <name evidence="1" type="ordered locus">W5S_4489</name>
    <name evidence="2" type="ORF">F6Q06_14290</name>
</gene>
<dbReference type="PATRIC" id="fig|1166016.3.peg.4560"/>
<dbReference type="RefSeq" id="WP_014701915.1">
    <property type="nucleotide sequence ID" value="NC_017845.1"/>
</dbReference>
<dbReference type="eggNOG" id="ENOG50303TZ">
    <property type="taxonomic scope" value="Bacteria"/>
</dbReference>
<dbReference type="HOGENOM" id="CLU_1946694_0_0_6"/>
<reference evidence="2" key="4">
    <citation type="submission" date="2024-05" db="EMBL/GenBank/DDBJ databases">
        <title>Identification of Pectobacterium versatile causing blackleg of potato from New York State with a whole genome sequencing approach.</title>
        <authorList>
            <person name="Ma X."/>
            <person name="Swingle B."/>
        </authorList>
    </citation>
    <scope>NUCLEOTIDE SEQUENCE</scope>
    <source>
        <strain evidence="2">NY1588A</strain>
    </source>
</reference>
<keyword evidence="4" id="KW-1185">Reference proteome</keyword>
<sequence>MDIEDFDFYEDDEGISVNIVFDIFNENKIKVIYLESDSSDEKMVSDINFILKNQNEFLKLSEERIASYVYSVYKNKDVSFKLMKVYISPDIENEFGFLFRWSGDTEHGIGIKFSGLSVKKIGSSEIAFL</sequence>
<evidence type="ECO:0000313" key="4">
    <source>
        <dbReference type="Proteomes" id="UP001194579"/>
    </source>
</evidence>
<reference evidence="4" key="3">
    <citation type="submission" date="2023-07" db="EMBL/GenBank/DDBJ databases">
        <title>Identification of Pectobacterium versatile causing blackleg of potato from New York State with a whole genome sequencing approach.</title>
        <authorList>
            <person name="Ma X."/>
            <person name="Swingle B."/>
        </authorList>
    </citation>
    <scope>NUCLEOTIDE SEQUENCE [LARGE SCALE GENOMIC DNA]</scope>
    <source>
        <strain evidence="4">NY1588A</strain>
    </source>
</reference>
<protein>
    <recommendedName>
        <fullName evidence="5">DUF2004 domain-containing protein</fullName>
    </recommendedName>
</protein>
<dbReference type="AlphaFoldDB" id="A0A0H3IBS8"/>
<reference evidence="1" key="2">
    <citation type="submission" date="2012-03" db="EMBL/GenBank/DDBJ databases">
        <authorList>
            <person name="Koskinen P."/>
            <person name="Laine P."/>
            <person name="Niemi O."/>
            <person name="Nykyri J."/>
            <person name="Harjunpaa H."/>
            <person name="Auvinen P."/>
            <person name="Paulin L."/>
            <person name="Pirhonen M."/>
            <person name="Palva T."/>
            <person name="Holm L."/>
        </authorList>
    </citation>
    <scope>NUCLEOTIDE SEQUENCE</scope>
    <source>
        <strain evidence="1">SCC3193</strain>
    </source>
</reference>
<evidence type="ECO:0000313" key="3">
    <source>
        <dbReference type="Proteomes" id="UP000008044"/>
    </source>
</evidence>
<dbReference type="Proteomes" id="UP000008044">
    <property type="component" value="Chromosome"/>
</dbReference>
<evidence type="ECO:0008006" key="5">
    <source>
        <dbReference type="Google" id="ProtNLM"/>
    </source>
</evidence>
<dbReference type="EMBL" id="WABS01000027">
    <property type="protein sequence ID" value="MBI0555650.1"/>
    <property type="molecule type" value="Genomic_DNA"/>
</dbReference>
<name>A0A0H3IBS8_PECPM</name>
<evidence type="ECO:0000313" key="1">
    <source>
        <dbReference type="EMBL" id="AFI92535.1"/>
    </source>
</evidence>
<dbReference type="Proteomes" id="UP001194579">
    <property type="component" value="Unassembled WGS sequence"/>
</dbReference>
<dbReference type="EMBL" id="CP003415">
    <property type="protein sequence ID" value="AFI92535.1"/>
    <property type="molecule type" value="Genomic_DNA"/>
</dbReference>
<reference evidence="1 3" key="1">
    <citation type="journal article" date="2012" name="J. Bacteriol.">
        <title>Genome sequence of Pectobacterium sp. strain SCC3193.</title>
        <authorList>
            <person name="Koskinen J.P."/>
            <person name="Laine P."/>
            <person name="Niemi O."/>
            <person name="Nykyri J."/>
            <person name="Harjunpaa H."/>
            <person name="Auvinen P."/>
            <person name="Paulin L."/>
            <person name="Pirhonen M."/>
            <person name="Palva T."/>
            <person name="Holm L."/>
        </authorList>
    </citation>
    <scope>NUCLEOTIDE SEQUENCE [LARGE SCALE GENOMIC DNA]</scope>
    <source>
        <strain evidence="1 3">SCC3193</strain>
    </source>
</reference>
<evidence type="ECO:0000313" key="2">
    <source>
        <dbReference type="EMBL" id="MBI0555650.1"/>
    </source>
</evidence>
<organism evidence="1 3">
    <name type="scientific">Pectobacterium parmentieri</name>
    <dbReference type="NCBI Taxonomy" id="1905730"/>
    <lineage>
        <taxon>Bacteria</taxon>
        <taxon>Pseudomonadati</taxon>
        <taxon>Pseudomonadota</taxon>
        <taxon>Gammaproteobacteria</taxon>
        <taxon>Enterobacterales</taxon>
        <taxon>Pectobacteriaceae</taxon>
        <taxon>Pectobacterium</taxon>
    </lineage>
</organism>
<accession>A0A0H3IBS8</accession>